<organism evidence="1 2">
    <name type="scientific">Xylaria bambusicola</name>
    <dbReference type="NCBI Taxonomy" id="326684"/>
    <lineage>
        <taxon>Eukaryota</taxon>
        <taxon>Fungi</taxon>
        <taxon>Dikarya</taxon>
        <taxon>Ascomycota</taxon>
        <taxon>Pezizomycotina</taxon>
        <taxon>Sordariomycetes</taxon>
        <taxon>Xylariomycetidae</taxon>
        <taxon>Xylariales</taxon>
        <taxon>Xylariaceae</taxon>
        <taxon>Xylaria</taxon>
    </lineage>
</organism>
<reference evidence="1 2" key="1">
    <citation type="submission" date="2023-10" db="EMBL/GenBank/DDBJ databases">
        <title>Draft genome sequence of Xylaria bambusicola isolate GMP-LS, the root and basal stem rot pathogen of sugarcane in Indonesia.</title>
        <authorList>
            <person name="Selvaraj P."/>
            <person name="Muralishankar V."/>
            <person name="Muruganantham S."/>
            <person name="Sp S."/>
            <person name="Haryani S."/>
            <person name="Lau K.J.X."/>
            <person name="Naqvi N.I."/>
        </authorList>
    </citation>
    <scope>NUCLEOTIDE SEQUENCE [LARGE SCALE GENOMIC DNA]</scope>
    <source>
        <strain evidence="1">GMP-LS</strain>
    </source>
</reference>
<sequence>MEVPFRPDQLYTPPPMADLSMADYRLLWTYWDPSSILVLPKDCNPDGARELLLRQTPAGASWHPTAQEPMRYIPGASVTVKEADFPPKFDPLVQVEASLRDFVTVQDFASAVHPWLMERRTEILRAINVTDEEYKPPASARLLVSATRPEELAVEDENEWMSALRWNSEREQHHQ</sequence>
<evidence type="ECO:0000313" key="2">
    <source>
        <dbReference type="Proteomes" id="UP001305414"/>
    </source>
</evidence>
<name>A0AAN7UV54_9PEZI</name>
<protein>
    <submittedName>
        <fullName evidence="1">Uncharacterized protein</fullName>
    </submittedName>
</protein>
<accession>A0AAN7UV54</accession>
<dbReference type="Proteomes" id="UP001305414">
    <property type="component" value="Unassembled WGS sequence"/>
</dbReference>
<gene>
    <name evidence="1" type="ORF">RRF57_007438</name>
</gene>
<dbReference type="EMBL" id="JAWHQM010000021">
    <property type="protein sequence ID" value="KAK5631724.1"/>
    <property type="molecule type" value="Genomic_DNA"/>
</dbReference>
<dbReference type="AlphaFoldDB" id="A0AAN7UV54"/>
<evidence type="ECO:0000313" key="1">
    <source>
        <dbReference type="EMBL" id="KAK5631724.1"/>
    </source>
</evidence>
<proteinExistence type="predicted"/>
<comment type="caution">
    <text evidence="1">The sequence shown here is derived from an EMBL/GenBank/DDBJ whole genome shotgun (WGS) entry which is preliminary data.</text>
</comment>
<keyword evidence="2" id="KW-1185">Reference proteome</keyword>